<dbReference type="PANTHER" id="PTHR48017">
    <property type="entry name" value="OS05G0424000 PROTEIN-RELATED"/>
    <property type="match status" value="1"/>
</dbReference>
<dbReference type="Proteomes" id="UP000593562">
    <property type="component" value="Unassembled WGS sequence"/>
</dbReference>
<accession>A0A7J7CU79</accession>
<evidence type="ECO:0000256" key="6">
    <source>
        <dbReference type="ARBA" id="ARBA00022970"/>
    </source>
</evidence>
<name>A0A7J7CU79_TRIWF</name>
<gene>
    <name evidence="14" type="ORF">HS088_TW13G00527</name>
</gene>
<dbReference type="GO" id="GO:0006865">
    <property type="term" value="P:amino acid transport"/>
    <property type="evidence" value="ECO:0007669"/>
    <property type="project" value="UniProtKB-KW"/>
</dbReference>
<keyword evidence="6" id="KW-0029">Amino-acid transport</keyword>
<comment type="caution">
    <text evidence="14">The sequence shown here is derived from an EMBL/GenBank/DDBJ whole genome shotgun (WGS) entry which is preliminary data.</text>
</comment>
<evidence type="ECO:0000256" key="5">
    <source>
        <dbReference type="ARBA" id="ARBA00022847"/>
    </source>
</evidence>
<organism evidence="14 15">
    <name type="scientific">Tripterygium wilfordii</name>
    <name type="common">Thunder God vine</name>
    <dbReference type="NCBI Taxonomy" id="458696"/>
    <lineage>
        <taxon>Eukaryota</taxon>
        <taxon>Viridiplantae</taxon>
        <taxon>Streptophyta</taxon>
        <taxon>Embryophyta</taxon>
        <taxon>Tracheophyta</taxon>
        <taxon>Spermatophyta</taxon>
        <taxon>Magnoliopsida</taxon>
        <taxon>eudicotyledons</taxon>
        <taxon>Gunneridae</taxon>
        <taxon>Pentapetalae</taxon>
        <taxon>rosids</taxon>
        <taxon>fabids</taxon>
        <taxon>Celastrales</taxon>
        <taxon>Celastraceae</taxon>
        <taxon>Tripterygium</taxon>
    </lineage>
</organism>
<feature type="transmembrane region" description="Helical" evidence="12">
    <location>
        <begin position="172"/>
        <end position="196"/>
    </location>
</feature>
<keyword evidence="5" id="KW-0769">Symport</keyword>
<comment type="subcellular location">
    <subcellularLocation>
        <location evidence="1">Endomembrane system</location>
        <topology evidence="1">Multi-pass membrane protein</topology>
    </subcellularLocation>
</comment>
<evidence type="ECO:0000259" key="13">
    <source>
        <dbReference type="Pfam" id="PF01490"/>
    </source>
</evidence>
<feature type="domain" description="Amino acid transporter transmembrane" evidence="13">
    <location>
        <begin position="141"/>
        <end position="371"/>
    </location>
</feature>
<keyword evidence="9" id="KW-0927">Auxin signaling pathway</keyword>
<feature type="compositionally biased region" description="Low complexity" evidence="11">
    <location>
        <begin position="33"/>
        <end position="42"/>
    </location>
</feature>
<feature type="transmembrane region" description="Helical" evidence="12">
    <location>
        <begin position="327"/>
        <end position="348"/>
    </location>
</feature>
<feature type="transmembrane region" description="Helical" evidence="12">
    <location>
        <begin position="295"/>
        <end position="315"/>
    </location>
</feature>
<keyword evidence="3" id="KW-0813">Transport</keyword>
<keyword evidence="8 12" id="KW-0472">Membrane</keyword>
<comment type="similarity">
    <text evidence="2">Belongs to the amino acid/polyamine transporter 2 family. Amino acid/auxin permease (AAAP) (TC 2.A.18.1) subfamily.</text>
</comment>
<evidence type="ECO:0000256" key="2">
    <source>
        <dbReference type="ARBA" id="ARBA00005590"/>
    </source>
</evidence>
<dbReference type="AlphaFoldDB" id="A0A7J7CU79"/>
<keyword evidence="7 12" id="KW-1133">Transmembrane helix</keyword>
<keyword evidence="4 12" id="KW-0812">Transmembrane</keyword>
<feature type="region of interest" description="Disordered" evidence="11">
    <location>
        <begin position="33"/>
        <end position="64"/>
    </location>
</feature>
<dbReference type="EMBL" id="JAAARO010000013">
    <property type="protein sequence ID" value="KAF5737640.1"/>
    <property type="molecule type" value="Genomic_DNA"/>
</dbReference>
<evidence type="ECO:0000256" key="7">
    <source>
        <dbReference type="ARBA" id="ARBA00022989"/>
    </source>
</evidence>
<evidence type="ECO:0000313" key="15">
    <source>
        <dbReference type="Proteomes" id="UP000593562"/>
    </source>
</evidence>
<evidence type="ECO:0000256" key="3">
    <source>
        <dbReference type="ARBA" id="ARBA00022448"/>
    </source>
</evidence>
<dbReference type="InterPro" id="IPR013057">
    <property type="entry name" value="AA_transpt_TM"/>
</dbReference>
<protein>
    <recommendedName>
        <fullName evidence="13">Amino acid transporter transmembrane domain-containing protein</fullName>
    </recommendedName>
</protein>
<dbReference type="GO" id="GO:0015293">
    <property type="term" value="F:symporter activity"/>
    <property type="evidence" value="ECO:0007669"/>
    <property type="project" value="UniProtKB-KW"/>
</dbReference>
<keyword evidence="15" id="KW-1185">Reference proteome</keyword>
<proteinExistence type="inferred from homology"/>
<dbReference type="GO" id="GO:0009734">
    <property type="term" value="P:auxin-activated signaling pathway"/>
    <property type="evidence" value="ECO:0007669"/>
    <property type="project" value="UniProtKB-KW"/>
</dbReference>
<dbReference type="Pfam" id="PF01490">
    <property type="entry name" value="Aa_trans"/>
    <property type="match status" value="1"/>
</dbReference>
<feature type="transmembrane region" description="Helical" evidence="12">
    <location>
        <begin position="265"/>
        <end position="283"/>
    </location>
</feature>
<evidence type="ECO:0000256" key="10">
    <source>
        <dbReference type="ARBA" id="ARBA00045588"/>
    </source>
</evidence>
<evidence type="ECO:0000256" key="12">
    <source>
        <dbReference type="SAM" id="Phobius"/>
    </source>
</evidence>
<evidence type="ECO:0000256" key="11">
    <source>
        <dbReference type="SAM" id="MobiDB-lite"/>
    </source>
</evidence>
<comment type="function">
    <text evidence="10">Carrier protein involved in proton-driven auxin influx. Mediates the formation of auxin gradient from developing leaves (site of auxin biosynthesis) to tips by contributing to the loading of auxin in vascular tissues and facilitating acropetal (base to tip) auxin transport within inner tissues of the root apex, and basipetal (tip to base) auxin transport within outer tissues of the root apex. May be involved in lateral roots and nodules formation.</text>
</comment>
<sequence>MAAEKSGYKETESEFFLESGVDDVEINKFESDSFGSSCGNSSDGEEADNGLGSPSRTFTSQQWPQSYKETTDSYTIAASPTFGILQHTPSLRYLSFGSYSKSGLELDGKTPLLSESEISAAWSSFSGKIKQPSGELPISHGCSLTQTVFNMINVMVGVGLLSTPSTVKEGGWASLIVLLFFAVVCCYTATIMKYCFESKEGIITYPDIGEAAFGKFGRILISILLYIELYSYCVEFINLEGDNLSRLFPGASLDCLGFQLNSKRLFGILTALVVLPTVLLRNLRLISYLSAGGVFATILIVLSLLYLGTLGGIGFHQSSPLVNWSGIPFSIGVYGFCYSGHSVFPNIYQSMADKRKFTQATIIWYRAFCCFRNLGHCFFSFLFMPHTFHAVQLCPLRVILWVCCCHGISHVWSAHRVPDYVEYASACLSFQCCIVDNSYQPFN</sequence>
<evidence type="ECO:0000313" key="14">
    <source>
        <dbReference type="EMBL" id="KAF5737640.1"/>
    </source>
</evidence>
<dbReference type="GO" id="GO:0012505">
    <property type="term" value="C:endomembrane system"/>
    <property type="evidence" value="ECO:0007669"/>
    <property type="project" value="UniProtKB-SubCell"/>
</dbReference>
<reference evidence="14 15" key="1">
    <citation type="journal article" date="2020" name="Nat. Commun.">
        <title>Genome of Tripterygium wilfordii and identification of cytochrome P450 involved in triptolide biosynthesis.</title>
        <authorList>
            <person name="Tu L."/>
            <person name="Su P."/>
            <person name="Zhang Z."/>
            <person name="Gao L."/>
            <person name="Wang J."/>
            <person name="Hu T."/>
            <person name="Zhou J."/>
            <person name="Zhang Y."/>
            <person name="Zhao Y."/>
            <person name="Liu Y."/>
            <person name="Song Y."/>
            <person name="Tong Y."/>
            <person name="Lu Y."/>
            <person name="Yang J."/>
            <person name="Xu C."/>
            <person name="Jia M."/>
            <person name="Peters R.J."/>
            <person name="Huang L."/>
            <person name="Gao W."/>
        </authorList>
    </citation>
    <scope>NUCLEOTIDE SEQUENCE [LARGE SCALE GENOMIC DNA]</scope>
    <source>
        <strain evidence="15">cv. XIE 37</strain>
        <tissue evidence="14">Leaf</tissue>
    </source>
</reference>
<dbReference type="InParanoid" id="A0A7J7CU79"/>
<evidence type="ECO:0000256" key="9">
    <source>
        <dbReference type="ARBA" id="ARBA00023294"/>
    </source>
</evidence>
<feature type="compositionally biased region" description="Polar residues" evidence="11">
    <location>
        <begin position="52"/>
        <end position="64"/>
    </location>
</feature>
<evidence type="ECO:0000256" key="1">
    <source>
        <dbReference type="ARBA" id="ARBA00004127"/>
    </source>
</evidence>
<evidence type="ECO:0000256" key="8">
    <source>
        <dbReference type="ARBA" id="ARBA00023136"/>
    </source>
</evidence>
<evidence type="ECO:0000256" key="4">
    <source>
        <dbReference type="ARBA" id="ARBA00022692"/>
    </source>
</evidence>